<evidence type="ECO:0008006" key="5">
    <source>
        <dbReference type="Google" id="ProtNLM"/>
    </source>
</evidence>
<protein>
    <recommendedName>
        <fullName evidence="5">Transmembrane protein</fullName>
    </recommendedName>
</protein>
<evidence type="ECO:0000256" key="1">
    <source>
        <dbReference type="SAM" id="MobiDB-lite"/>
    </source>
</evidence>
<name>A0ABR3V0C5_9PEZI</name>
<accession>A0ABR3V0C5</accession>
<keyword evidence="4" id="KW-1185">Reference proteome</keyword>
<feature type="compositionally biased region" description="Basic and acidic residues" evidence="1">
    <location>
        <begin position="12"/>
        <end position="24"/>
    </location>
</feature>
<feature type="region of interest" description="Disordered" evidence="1">
    <location>
        <begin position="228"/>
        <end position="292"/>
    </location>
</feature>
<feature type="transmembrane region" description="Helical" evidence="2">
    <location>
        <begin position="174"/>
        <end position="193"/>
    </location>
</feature>
<feature type="region of interest" description="Disordered" evidence="1">
    <location>
        <begin position="1"/>
        <end position="24"/>
    </location>
</feature>
<reference evidence="3 4" key="1">
    <citation type="journal article" date="2024" name="Commun. Biol.">
        <title>Comparative genomic analysis of thermophilic fungi reveals convergent evolutionary adaptations and gene losses.</title>
        <authorList>
            <person name="Steindorff A.S."/>
            <person name="Aguilar-Pontes M.V."/>
            <person name="Robinson A.J."/>
            <person name="Andreopoulos B."/>
            <person name="LaButti K."/>
            <person name="Kuo A."/>
            <person name="Mondo S."/>
            <person name="Riley R."/>
            <person name="Otillar R."/>
            <person name="Haridas S."/>
            <person name="Lipzen A."/>
            <person name="Grimwood J."/>
            <person name="Schmutz J."/>
            <person name="Clum A."/>
            <person name="Reid I.D."/>
            <person name="Moisan M.C."/>
            <person name="Butler G."/>
            <person name="Nguyen T.T.M."/>
            <person name="Dewar K."/>
            <person name="Conant G."/>
            <person name="Drula E."/>
            <person name="Henrissat B."/>
            <person name="Hansel C."/>
            <person name="Singer S."/>
            <person name="Hutchinson M.I."/>
            <person name="de Vries R.P."/>
            <person name="Natvig D.O."/>
            <person name="Powell A.J."/>
            <person name="Tsang A."/>
            <person name="Grigoriev I.V."/>
        </authorList>
    </citation>
    <scope>NUCLEOTIDE SEQUENCE [LARGE SCALE GENOMIC DNA]</scope>
    <source>
        <strain evidence="3 4">ATCC 24622</strain>
    </source>
</reference>
<sequence length="360" mass="37937">MSSLLGVASKHTGREGSGKGKEDEKVLGLAVHGDKTRCLDVDVPPLRQVVRRMGSYARRPTQTMPVVHSPFCLFVCSHVSFYVPKVAPTNPPSVEAQHPTASAEVYFAFAFAAFSCSIFRRFARSLRSSALFLLLVYIICSNSFRFFLLSMPLARSSSSASSRALRCSAFLASRFAWTWASPLAAAPIFLFFWDGAGRPASSASNSSWRCTASEASLSDSLACSTSSPPSSSSSFSSSSFSSPSSPSEKPSKEPLPSASSSSSSSSSSERATSIPWSRSAPPSSRSSSAPASPSPFWASDASRASASVSCSSSGTVGSYWPCTFLTKGLRCGGSWAPGAYRSGRLSSSSLTLSHTHCGCT</sequence>
<proteinExistence type="predicted"/>
<comment type="caution">
    <text evidence="3">The sequence shown here is derived from an EMBL/GenBank/DDBJ whole genome shotgun (WGS) entry which is preliminary data.</text>
</comment>
<evidence type="ECO:0000313" key="4">
    <source>
        <dbReference type="Proteomes" id="UP001586593"/>
    </source>
</evidence>
<dbReference type="Proteomes" id="UP001586593">
    <property type="component" value="Unassembled WGS sequence"/>
</dbReference>
<dbReference type="EMBL" id="JAZHXJ010003299">
    <property type="protein sequence ID" value="KAL1835264.1"/>
    <property type="molecule type" value="Genomic_DNA"/>
</dbReference>
<feature type="transmembrane region" description="Helical" evidence="2">
    <location>
        <begin position="130"/>
        <end position="154"/>
    </location>
</feature>
<keyword evidence="2" id="KW-1133">Transmembrane helix</keyword>
<keyword evidence="2" id="KW-0812">Transmembrane</keyword>
<organism evidence="3 4">
    <name type="scientific">Phialemonium thermophilum</name>
    <dbReference type="NCBI Taxonomy" id="223376"/>
    <lineage>
        <taxon>Eukaryota</taxon>
        <taxon>Fungi</taxon>
        <taxon>Dikarya</taxon>
        <taxon>Ascomycota</taxon>
        <taxon>Pezizomycotina</taxon>
        <taxon>Sordariomycetes</taxon>
        <taxon>Sordariomycetidae</taxon>
        <taxon>Cephalothecales</taxon>
        <taxon>Cephalothecaceae</taxon>
        <taxon>Phialemonium</taxon>
    </lineage>
</organism>
<keyword evidence="2" id="KW-0472">Membrane</keyword>
<gene>
    <name evidence="3" type="ORF">VTK73DRAFT_5903</name>
</gene>
<evidence type="ECO:0000313" key="3">
    <source>
        <dbReference type="EMBL" id="KAL1835264.1"/>
    </source>
</evidence>
<evidence type="ECO:0000256" key="2">
    <source>
        <dbReference type="SAM" id="Phobius"/>
    </source>
</evidence>